<dbReference type="EMBL" id="AWUE01004989">
    <property type="protein sequence ID" value="OMP13165.1"/>
    <property type="molecule type" value="Genomic_DNA"/>
</dbReference>
<gene>
    <name evidence="2" type="ORF">COLO4_02165</name>
</gene>
<evidence type="ECO:0000256" key="1">
    <source>
        <dbReference type="SAM" id="MobiDB-lite"/>
    </source>
</evidence>
<evidence type="ECO:0000313" key="2">
    <source>
        <dbReference type="EMBL" id="OMP13165.1"/>
    </source>
</evidence>
<dbReference type="Proteomes" id="UP000187203">
    <property type="component" value="Unassembled WGS sequence"/>
</dbReference>
<protein>
    <submittedName>
        <fullName evidence="2">Uncharacterized protein</fullName>
    </submittedName>
</protein>
<feature type="region of interest" description="Disordered" evidence="1">
    <location>
        <begin position="1"/>
        <end position="20"/>
    </location>
</feature>
<proteinExistence type="predicted"/>
<reference evidence="3" key="1">
    <citation type="submission" date="2013-09" db="EMBL/GenBank/DDBJ databases">
        <title>Corchorus olitorius genome sequencing.</title>
        <authorList>
            <person name="Alam M."/>
            <person name="Haque M.S."/>
            <person name="Islam M.S."/>
            <person name="Emdad E.M."/>
            <person name="Islam M.M."/>
            <person name="Ahmed B."/>
            <person name="Halim A."/>
            <person name="Hossen Q.M.M."/>
            <person name="Hossain M.Z."/>
            <person name="Ahmed R."/>
            <person name="Khan M.M."/>
            <person name="Islam R."/>
            <person name="Rashid M.M."/>
            <person name="Khan S.A."/>
            <person name="Rahman M.S."/>
            <person name="Alam M."/>
            <person name="Yahiya A.S."/>
            <person name="Khan M.S."/>
            <person name="Azam M.S."/>
            <person name="Haque T."/>
            <person name="Lashkar M.Z.H."/>
            <person name="Akhand A.I."/>
            <person name="Morshed G."/>
            <person name="Roy S."/>
            <person name="Uddin K.S."/>
            <person name="Rabeya T."/>
            <person name="Hossain A.S."/>
            <person name="Chowdhury A."/>
            <person name="Snigdha A.R."/>
            <person name="Mortoza M.S."/>
            <person name="Matin S.A."/>
            <person name="Hoque S.M.E."/>
            <person name="Islam M.K."/>
            <person name="Roy D.K."/>
            <person name="Haider R."/>
            <person name="Moosa M.M."/>
            <person name="Elias S.M."/>
            <person name="Hasan A.M."/>
            <person name="Jahan S."/>
            <person name="Shafiuddin M."/>
            <person name="Mahmood N."/>
            <person name="Shommy N.S."/>
        </authorList>
    </citation>
    <scope>NUCLEOTIDE SEQUENCE [LARGE SCALE GENOMIC DNA]</scope>
    <source>
        <strain evidence="3">cv. O-4</strain>
    </source>
</reference>
<comment type="caution">
    <text evidence="2">The sequence shown here is derived from an EMBL/GenBank/DDBJ whole genome shotgun (WGS) entry which is preliminary data.</text>
</comment>
<dbReference type="AlphaFoldDB" id="A0A1R3L1E5"/>
<feature type="region of interest" description="Disordered" evidence="1">
    <location>
        <begin position="28"/>
        <end position="47"/>
    </location>
</feature>
<feature type="compositionally biased region" description="Pro residues" evidence="1">
    <location>
        <begin position="1"/>
        <end position="15"/>
    </location>
</feature>
<feature type="compositionally biased region" description="Polar residues" evidence="1">
    <location>
        <begin position="37"/>
        <end position="47"/>
    </location>
</feature>
<sequence>MAPSSTPPDSNPPPSTSLHPMVTRLKTGIRKPKALKTPSSSLLLFHT</sequence>
<accession>A0A1R3L1E5</accession>
<evidence type="ECO:0000313" key="3">
    <source>
        <dbReference type="Proteomes" id="UP000187203"/>
    </source>
</evidence>
<keyword evidence="3" id="KW-1185">Reference proteome</keyword>
<organism evidence="2 3">
    <name type="scientific">Corchorus olitorius</name>
    <dbReference type="NCBI Taxonomy" id="93759"/>
    <lineage>
        <taxon>Eukaryota</taxon>
        <taxon>Viridiplantae</taxon>
        <taxon>Streptophyta</taxon>
        <taxon>Embryophyta</taxon>
        <taxon>Tracheophyta</taxon>
        <taxon>Spermatophyta</taxon>
        <taxon>Magnoliopsida</taxon>
        <taxon>eudicotyledons</taxon>
        <taxon>Gunneridae</taxon>
        <taxon>Pentapetalae</taxon>
        <taxon>rosids</taxon>
        <taxon>malvids</taxon>
        <taxon>Malvales</taxon>
        <taxon>Malvaceae</taxon>
        <taxon>Grewioideae</taxon>
        <taxon>Apeibeae</taxon>
        <taxon>Corchorus</taxon>
    </lineage>
</organism>
<name>A0A1R3L1E5_9ROSI</name>